<keyword evidence="6 7" id="KW-0694">RNA-binding</keyword>
<name>A0A163Y956_9BACI</name>
<dbReference type="SUPFAM" id="SSF75217">
    <property type="entry name" value="alpha/beta knot"/>
    <property type="match status" value="1"/>
</dbReference>
<evidence type="ECO:0000313" key="10">
    <source>
        <dbReference type="Proteomes" id="UP000076476"/>
    </source>
</evidence>
<evidence type="ECO:0000313" key="9">
    <source>
        <dbReference type="EMBL" id="KZN95311.1"/>
    </source>
</evidence>
<comment type="caution">
    <text evidence="9">The sequence shown here is derived from an EMBL/GenBank/DDBJ whole genome shotgun (WGS) entry which is preliminary data.</text>
</comment>
<proteinExistence type="inferred from homology"/>
<dbReference type="STRING" id="33936.AZI98_15030"/>
<comment type="function">
    <text evidence="7">Catalyzes the 2'-O methylation of guanosine at position 18 in tRNA.</text>
</comment>
<protein>
    <recommendedName>
        <fullName evidence="7">tRNA (guanosine(18)-2'-O)-methyltransferase</fullName>
        <ecNumber evidence="7">2.1.1.34</ecNumber>
    </recommendedName>
    <alternativeName>
        <fullName evidence="7">tRNA [Gm18] methyltransferase</fullName>
    </alternativeName>
</protein>
<evidence type="ECO:0000256" key="5">
    <source>
        <dbReference type="ARBA" id="ARBA00022694"/>
    </source>
</evidence>
<reference evidence="9 10" key="1">
    <citation type="submission" date="2016-04" db="EMBL/GenBank/DDBJ databases">
        <title>Draft genome sequence of Aeribacillus pallidus 8m3 from petroleum reservoir.</title>
        <authorList>
            <person name="Poltaraus A.B."/>
            <person name="Nazina T.N."/>
            <person name="Tourova T.P."/>
            <person name="Malakho S.M."/>
            <person name="Korshunova A.V."/>
            <person name="Sokolova D.S."/>
        </authorList>
    </citation>
    <scope>NUCLEOTIDE SEQUENCE [LARGE SCALE GENOMIC DNA]</scope>
    <source>
        <strain evidence="9 10">8m3</strain>
    </source>
</reference>
<dbReference type="GO" id="GO:0141100">
    <property type="term" value="F:tRNA (guanine(18)-2'-O)-methyltransferase activity"/>
    <property type="evidence" value="ECO:0007669"/>
    <property type="project" value="UniProtKB-UniRule"/>
</dbReference>
<keyword evidence="4 7" id="KW-0949">S-adenosyl-L-methionine</keyword>
<dbReference type="InterPro" id="IPR033671">
    <property type="entry name" value="TrmH"/>
</dbReference>
<dbReference type="Proteomes" id="UP000076476">
    <property type="component" value="Unassembled WGS sequence"/>
</dbReference>
<accession>A0A165WTR7</accession>
<dbReference type="Pfam" id="PF00588">
    <property type="entry name" value="SpoU_methylase"/>
    <property type="match status" value="1"/>
</dbReference>
<feature type="binding site" evidence="7">
    <location>
        <position position="177"/>
    </location>
    <ligand>
        <name>S-adenosyl-L-methionine</name>
        <dbReference type="ChEBI" id="CHEBI:59789"/>
    </ligand>
</feature>
<comment type="caution">
    <text evidence="7">Lacks conserved residue(s) required for the propagation of feature annotation.</text>
</comment>
<sequence length="233" mass="26361">MNVNKENNIVELLLKEKIVNDEDRQILDMIVPERLNRLYEVLKERTRYVSILLEAVDDGHNQAAVLRSAEAFGVQNVTVVTGRAPFAPNELVTKSADKWLTIDYQSDICAAISQLKKKGYQIYVSHLSEQAVPLEKLDVSRPTVLVFGNEHSGVSKEAVDMADRTFVIPMKGFVQSLNISVAAALSIKHITDLAKGRAGAEYYLTLEEKQEIFRDWMLKSLNNRLRKIVAQYK</sequence>
<dbReference type="CDD" id="cd18092">
    <property type="entry name" value="SpoU-like_TrmH"/>
    <property type="match status" value="1"/>
</dbReference>
<evidence type="ECO:0000256" key="2">
    <source>
        <dbReference type="ARBA" id="ARBA00022603"/>
    </source>
</evidence>
<dbReference type="EMBL" id="LWBR01000058">
    <property type="protein sequence ID" value="KZN95311.1"/>
    <property type="molecule type" value="Genomic_DNA"/>
</dbReference>
<organism evidence="9 10">
    <name type="scientific">Aeribacillus pallidus</name>
    <dbReference type="NCBI Taxonomy" id="33936"/>
    <lineage>
        <taxon>Bacteria</taxon>
        <taxon>Bacillati</taxon>
        <taxon>Bacillota</taxon>
        <taxon>Bacilli</taxon>
        <taxon>Bacillales</taxon>
        <taxon>Bacillaceae</taxon>
        <taxon>Aeribacillus</taxon>
    </lineage>
</organism>
<keyword evidence="5 7" id="KW-0819">tRNA processing</keyword>
<dbReference type="GO" id="GO:0000049">
    <property type="term" value="F:tRNA binding"/>
    <property type="evidence" value="ECO:0007669"/>
    <property type="project" value="UniProtKB-UniRule"/>
</dbReference>
<evidence type="ECO:0000256" key="3">
    <source>
        <dbReference type="ARBA" id="ARBA00022679"/>
    </source>
</evidence>
<keyword evidence="10" id="KW-1185">Reference proteome</keyword>
<dbReference type="GeneID" id="301127864"/>
<keyword evidence="2 7" id="KW-0489">Methyltransferase</keyword>
<evidence type="ECO:0000256" key="7">
    <source>
        <dbReference type="HAMAP-Rule" id="MF_02060"/>
    </source>
</evidence>
<accession>A0A163Y956</accession>
<dbReference type="GO" id="GO:0002938">
    <property type="term" value="P:tRNA guanine ribose methylation"/>
    <property type="evidence" value="ECO:0007669"/>
    <property type="project" value="UniProtKB-UniRule"/>
</dbReference>
<dbReference type="HAMAP" id="MF_02060">
    <property type="entry name" value="tRNA_methyltr_TrmH"/>
    <property type="match status" value="1"/>
</dbReference>
<evidence type="ECO:0000259" key="8">
    <source>
        <dbReference type="Pfam" id="PF00588"/>
    </source>
</evidence>
<dbReference type="EC" id="2.1.1.34" evidence="7"/>
<feature type="binding site" evidence="7">
    <location>
        <position position="168"/>
    </location>
    <ligand>
        <name>S-adenosyl-L-methionine</name>
        <dbReference type="ChEBI" id="CHEBI:59789"/>
    </ligand>
</feature>
<evidence type="ECO:0000256" key="1">
    <source>
        <dbReference type="ARBA" id="ARBA00022555"/>
    </source>
</evidence>
<dbReference type="AlphaFoldDB" id="A0A163Y956"/>
<dbReference type="Gene3D" id="3.40.1280.10">
    <property type="match status" value="1"/>
</dbReference>
<dbReference type="InterPro" id="IPR029028">
    <property type="entry name" value="Alpha/beta_knot_MTases"/>
</dbReference>
<keyword evidence="1 7" id="KW-0820">tRNA-binding</keyword>
<dbReference type="InterPro" id="IPR001537">
    <property type="entry name" value="SpoU_MeTrfase"/>
</dbReference>
<dbReference type="PANTHER" id="PTHR43453:SF1">
    <property type="entry name" value="TRNA_RRNA METHYLTRANSFERASE SPOU TYPE DOMAIN-CONTAINING PROTEIN"/>
    <property type="match status" value="1"/>
</dbReference>
<dbReference type="InterPro" id="IPR029026">
    <property type="entry name" value="tRNA_m1G_MTases_N"/>
</dbReference>
<feature type="binding site" evidence="7">
    <location>
        <position position="125"/>
    </location>
    <ligand>
        <name>S-adenosyl-L-methionine</name>
        <dbReference type="ChEBI" id="CHEBI:59789"/>
    </ligand>
</feature>
<feature type="domain" description="tRNA/rRNA methyltransferase SpoU type" evidence="8">
    <location>
        <begin position="50"/>
        <end position="186"/>
    </location>
</feature>
<comment type="similarity">
    <text evidence="7">Belongs to the class IV-like SAM-binding methyltransferase superfamily. RNA methyltransferase TrmH family.</text>
</comment>
<evidence type="ECO:0000256" key="4">
    <source>
        <dbReference type="ARBA" id="ARBA00022691"/>
    </source>
</evidence>
<dbReference type="RefSeq" id="WP_063389076.1">
    <property type="nucleotide sequence ID" value="NZ_LVHY01000131.1"/>
</dbReference>
<comment type="catalytic activity">
    <reaction evidence="7">
        <text>guanosine(18) in tRNA + S-adenosyl-L-methionine = 2'-O-methylguanosine(18) in tRNA + S-adenosyl-L-homocysteine + H(+)</text>
        <dbReference type="Rhea" id="RHEA:20077"/>
        <dbReference type="Rhea" id="RHEA-COMP:10190"/>
        <dbReference type="Rhea" id="RHEA-COMP:10192"/>
        <dbReference type="ChEBI" id="CHEBI:15378"/>
        <dbReference type="ChEBI" id="CHEBI:57856"/>
        <dbReference type="ChEBI" id="CHEBI:59789"/>
        <dbReference type="ChEBI" id="CHEBI:74269"/>
        <dbReference type="ChEBI" id="CHEBI:74445"/>
        <dbReference type="EC" id="2.1.1.34"/>
    </reaction>
</comment>
<evidence type="ECO:0000256" key="6">
    <source>
        <dbReference type="ARBA" id="ARBA00022884"/>
    </source>
</evidence>
<keyword evidence="3 7" id="KW-0808">Transferase</keyword>
<dbReference type="PANTHER" id="PTHR43453">
    <property type="entry name" value="RRNA METHYLASE-LIKE"/>
    <property type="match status" value="1"/>
</dbReference>
<gene>
    <name evidence="7" type="primary">trmH</name>
    <name evidence="9" type="ORF">AZI98_15030</name>
</gene>